<evidence type="ECO:0000259" key="12">
    <source>
        <dbReference type="PROSITE" id="PS50192"/>
    </source>
</evidence>
<comment type="similarity">
    <text evidence="8">Belongs to the methyl-accepting chemotaxis (MCP) protein family.</text>
</comment>
<dbReference type="SMART" id="SM01049">
    <property type="entry name" value="Cache_2"/>
    <property type="match status" value="1"/>
</dbReference>
<comment type="caution">
    <text evidence="14">The sequence shown here is derived from an EMBL/GenBank/DDBJ whole genome shotgun (WGS) entry which is preliminary data.</text>
</comment>
<dbReference type="InterPro" id="IPR003660">
    <property type="entry name" value="HAMP_dom"/>
</dbReference>
<evidence type="ECO:0000256" key="3">
    <source>
        <dbReference type="ARBA" id="ARBA00022519"/>
    </source>
</evidence>
<dbReference type="PRINTS" id="PR00260">
    <property type="entry name" value="CHEMTRNSDUCR"/>
</dbReference>
<feature type="domain" description="T-SNARE coiled-coil homology" evidence="12">
    <location>
        <begin position="456"/>
        <end position="518"/>
    </location>
</feature>
<dbReference type="PROSITE" id="PS50111">
    <property type="entry name" value="CHEMOTAXIS_TRANSDUC_2"/>
    <property type="match status" value="1"/>
</dbReference>
<dbReference type="SMART" id="SM00304">
    <property type="entry name" value="HAMP"/>
    <property type="match status" value="1"/>
</dbReference>
<dbReference type="InterPro" id="IPR004090">
    <property type="entry name" value="Chemotax_Me-accpt_rcpt"/>
</dbReference>
<dbReference type="PANTHER" id="PTHR32089:SF112">
    <property type="entry name" value="LYSOZYME-LIKE PROTEIN-RELATED"/>
    <property type="match status" value="1"/>
</dbReference>
<keyword evidence="6 10" id="KW-0472">Membrane</keyword>
<dbReference type="Gene3D" id="1.10.287.950">
    <property type="entry name" value="Methyl-accepting chemotaxis protein"/>
    <property type="match status" value="1"/>
</dbReference>
<evidence type="ECO:0000256" key="6">
    <source>
        <dbReference type="ARBA" id="ARBA00023136"/>
    </source>
</evidence>
<proteinExistence type="inferred from homology"/>
<dbReference type="SMART" id="SM00283">
    <property type="entry name" value="MA"/>
    <property type="match status" value="1"/>
</dbReference>
<dbReference type="PROSITE" id="PS50192">
    <property type="entry name" value="T_SNARE"/>
    <property type="match status" value="1"/>
</dbReference>
<dbReference type="CDD" id="cd06225">
    <property type="entry name" value="HAMP"/>
    <property type="match status" value="1"/>
</dbReference>
<dbReference type="EMBL" id="JAGTUF010000017">
    <property type="protein sequence ID" value="MBR9973098.1"/>
    <property type="molecule type" value="Genomic_DNA"/>
</dbReference>
<dbReference type="PROSITE" id="PS50885">
    <property type="entry name" value="HAMP"/>
    <property type="match status" value="1"/>
</dbReference>
<sequence length="559" mass="58619">MKIKLGISAKLMTTILLIAVGFITLISLASIELRSSMMADRQAKLKNLVESTITTIQSLHALSQKGEMDEATAQKLAANAIRSARYNSTDYFIVYNDSTSVIVHGADPKREGMNSSETKDANGVYIGRGIMEAGRQGGGFVDYVYPRPGEKQPSPKLTYAQTFAPWKWTVATGIYVDDVDTEFNRVLIRLLIVTALVMAAAIGLVLLISRNISGGITRLVQVTGKLAQGQFAIDVPGQDRSDEIGTLAQTITVLRDGAAQAERLRGEQDAMKIKAEQDRKASLNKLAEEFDHSVMAVATGINSAVGELEGSAQVVSSAVNTASEQSSSVAAAAEQASANVATVATAAEELSASISEISRQVQASSSISREAVDEAKRANELVEGLAQAGDRIGEVVKLINDIASQTNLLALNATIEAARAGEAGKGFAVVANEVKSLANQTGKATEDISAQVISVQSATQQAVTAIRAIVGTISRISEIAGSIASAVEQQGAATQEIARNVQQAATGTSEVTRHMADLSGATGQAGTAAGGMLTSTRYLASEAQGLRNRVESFLSSIRS</sequence>
<dbReference type="Proteomes" id="UP000680714">
    <property type="component" value="Unassembled WGS sequence"/>
</dbReference>
<dbReference type="Gene3D" id="1.10.8.500">
    <property type="entry name" value="HAMP domain in histidine kinase"/>
    <property type="match status" value="1"/>
</dbReference>
<keyword evidence="4 10" id="KW-0812">Transmembrane</keyword>
<evidence type="ECO:0000256" key="8">
    <source>
        <dbReference type="ARBA" id="ARBA00029447"/>
    </source>
</evidence>
<feature type="transmembrane region" description="Helical" evidence="10">
    <location>
        <begin position="12"/>
        <end position="31"/>
    </location>
</feature>
<organism evidence="14 15">
    <name type="scientific">Magnetospirillum sulfuroxidans</name>
    <dbReference type="NCBI Taxonomy" id="611300"/>
    <lineage>
        <taxon>Bacteria</taxon>
        <taxon>Pseudomonadati</taxon>
        <taxon>Pseudomonadota</taxon>
        <taxon>Alphaproteobacteria</taxon>
        <taxon>Rhodospirillales</taxon>
        <taxon>Rhodospirillaceae</taxon>
        <taxon>Magnetospirillum</taxon>
    </lineage>
</organism>
<feature type="domain" description="Methyl-accepting transducer" evidence="11">
    <location>
        <begin position="297"/>
        <end position="540"/>
    </location>
</feature>
<dbReference type="InterPro" id="IPR004089">
    <property type="entry name" value="MCPsignal_dom"/>
</dbReference>
<dbReference type="InterPro" id="IPR033480">
    <property type="entry name" value="sCache_2"/>
</dbReference>
<evidence type="ECO:0000256" key="4">
    <source>
        <dbReference type="ARBA" id="ARBA00022692"/>
    </source>
</evidence>
<feature type="transmembrane region" description="Helical" evidence="10">
    <location>
        <begin position="186"/>
        <end position="208"/>
    </location>
</feature>
<evidence type="ECO:0000256" key="9">
    <source>
        <dbReference type="PROSITE-ProRule" id="PRU00284"/>
    </source>
</evidence>
<dbReference type="Pfam" id="PF00015">
    <property type="entry name" value="MCPsignal"/>
    <property type="match status" value="1"/>
</dbReference>
<reference evidence="14 15" key="1">
    <citation type="submission" date="2021-04" db="EMBL/GenBank/DDBJ databases">
        <title>Magnetospirillum sulfuroxidans sp. nov., a facultative chemolithoautotrophic sulfur-oxidizing alphaproteobacterium isolated from freshwater sediment and proposals for Paramagetospirillum gen. nov., and Magnetospirillaceae fam. nov.</title>
        <authorList>
            <person name="Koziaeva V."/>
            <person name="Geelhoed J.S."/>
            <person name="Sorokin D.Y."/>
            <person name="Grouzdev D.S."/>
        </authorList>
    </citation>
    <scope>NUCLEOTIDE SEQUENCE [LARGE SCALE GENOMIC DNA]</scope>
    <source>
        <strain evidence="14 15">J10</strain>
    </source>
</reference>
<dbReference type="RefSeq" id="WP_211550510.1">
    <property type="nucleotide sequence ID" value="NZ_JAGTUF010000017.1"/>
</dbReference>
<name>A0ABS5IHC4_9PROT</name>
<protein>
    <submittedName>
        <fullName evidence="14">Cache domain-containing protein</fullName>
    </submittedName>
</protein>
<comment type="subcellular location">
    <subcellularLocation>
        <location evidence="1">Cell inner membrane</location>
        <topology evidence="1">Multi-pass membrane protein</topology>
    </subcellularLocation>
</comment>
<accession>A0ABS5IHC4</accession>
<dbReference type="InterPro" id="IPR000727">
    <property type="entry name" value="T_SNARE_dom"/>
</dbReference>
<keyword evidence="7 9" id="KW-0807">Transducer</keyword>
<keyword evidence="15" id="KW-1185">Reference proteome</keyword>
<evidence type="ECO:0000259" key="11">
    <source>
        <dbReference type="PROSITE" id="PS50111"/>
    </source>
</evidence>
<keyword evidence="2" id="KW-1003">Cell membrane</keyword>
<evidence type="ECO:0000256" key="10">
    <source>
        <dbReference type="SAM" id="Phobius"/>
    </source>
</evidence>
<evidence type="ECO:0000256" key="5">
    <source>
        <dbReference type="ARBA" id="ARBA00022989"/>
    </source>
</evidence>
<evidence type="ECO:0000259" key="13">
    <source>
        <dbReference type="PROSITE" id="PS50885"/>
    </source>
</evidence>
<dbReference type="Pfam" id="PF17200">
    <property type="entry name" value="sCache_2"/>
    <property type="match status" value="1"/>
</dbReference>
<evidence type="ECO:0000313" key="15">
    <source>
        <dbReference type="Proteomes" id="UP000680714"/>
    </source>
</evidence>
<evidence type="ECO:0000256" key="2">
    <source>
        <dbReference type="ARBA" id="ARBA00022475"/>
    </source>
</evidence>
<dbReference type="Gene3D" id="3.30.450.20">
    <property type="entry name" value="PAS domain"/>
    <property type="match status" value="1"/>
</dbReference>
<evidence type="ECO:0000256" key="1">
    <source>
        <dbReference type="ARBA" id="ARBA00004429"/>
    </source>
</evidence>
<evidence type="ECO:0000313" key="14">
    <source>
        <dbReference type="EMBL" id="MBR9973098.1"/>
    </source>
</evidence>
<keyword evidence="3" id="KW-0997">Cell inner membrane</keyword>
<feature type="domain" description="HAMP" evidence="13">
    <location>
        <begin position="210"/>
        <end position="263"/>
    </location>
</feature>
<gene>
    <name evidence="14" type="ORF">KEC16_15350</name>
</gene>
<keyword evidence="5 10" id="KW-1133">Transmembrane helix</keyword>
<dbReference type="Pfam" id="PF00672">
    <property type="entry name" value="HAMP"/>
    <property type="match status" value="1"/>
</dbReference>
<dbReference type="SUPFAM" id="SSF58104">
    <property type="entry name" value="Methyl-accepting chemotaxis protein (MCP) signaling domain"/>
    <property type="match status" value="1"/>
</dbReference>
<evidence type="ECO:0000256" key="7">
    <source>
        <dbReference type="ARBA" id="ARBA00023224"/>
    </source>
</evidence>
<dbReference type="PANTHER" id="PTHR32089">
    <property type="entry name" value="METHYL-ACCEPTING CHEMOTAXIS PROTEIN MCPB"/>
    <property type="match status" value="1"/>
</dbReference>